<proteinExistence type="predicted"/>
<organism evidence="1 2">
    <name type="scientific">Scyliorhinus torazame</name>
    <name type="common">Cloudy catshark</name>
    <name type="synonym">Catulus torazame</name>
    <dbReference type="NCBI Taxonomy" id="75743"/>
    <lineage>
        <taxon>Eukaryota</taxon>
        <taxon>Metazoa</taxon>
        <taxon>Chordata</taxon>
        <taxon>Craniata</taxon>
        <taxon>Vertebrata</taxon>
        <taxon>Chondrichthyes</taxon>
        <taxon>Elasmobranchii</taxon>
        <taxon>Galeomorphii</taxon>
        <taxon>Galeoidea</taxon>
        <taxon>Carcharhiniformes</taxon>
        <taxon>Scyliorhinidae</taxon>
        <taxon>Scyliorhinus</taxon>
    </lineage>
</organism>
<gene>
    <name evidence="1" type="ORF">scyTo_0026200</name>
</gene>
<sequence>MCASVRVCVRPYVCAFVRVRSYVRVCVRMCVCTCVRACGVRTCVGYVRVG</sequence>
<dbReference type="AlphaFoldDB" id="A0A401QJN1"/>
<dbReference type="OMA" id="MCASVRV"/>
<comment type="caution">
    <text evidence="1">The sequence shown here is derived from an EMBL/GenBank/DDBJ whole genome shotgun (WGS) entry which is preliminary data.</text>
</comment>
<evidence type="ECO:0000313" key="2">
    <source>
        <dbReference type="Proteomes" id="UP000288216"/>
    </source>
</evidence>
<protein>
    <submittedName>
        <fullName evidence="1">Uncharacterized protein</fullName>
    </submittedName>
</protein>
<name>A0A401QJN1_SCYTO</name>
<dbReference type="Proteomes" id="UP000288216">
    <property type="component" value="Unassembled WGS sequence"/>
</dbReference>
<keyword evidence="2" id="KW-1185">Reference proteome</keyword>
<evidence type="ECO:0000313" key="1">
    <source>
        <dbReference type="EMBL" id="GCB85574.1"/>
    </source>
</evidence>
<reference evidence="1 2" key="1">
    <citation type="journal article" date="2018" name="Nat. Ecol. Evol.">
        <title>Shark genomes provide insights into elasmobranch evolution and the origin of vertebrates.</title>
        <authorList>
            <person name="Hara Y"/>
            <person name="Yamaguchi K"/>
            <person name="Onimaru K"/>
            <person name="Kadota M"/>
            <person name="Koyanagi M"/>
            <person name="Keeley SD"/>
            <person name="Tatsumi K"/>
            <person name="Tanaka K"/>
            <person name="Motone F"/>
            <person name="Kageyama Y"/>
            <person name="Nozu R"/>
            <person name="Adachi N"/>
            <person name="Nishimura O"/>
            <person name="Nakagawa R"/>
            <person name="Tanegashima C"/>
            <person name="Kiyatake I"/>
            <person name="Matsumoto R"/>
            <person name="Murakumo K"/>
            <person name="Nishida K"/>
            <person name="Terakita A"/>
            <person name="Kuratani S"/>
            <person name="Sato K"/>
            <person name="Hyodo S Kuraku.S."/>
        </authorList>
    </citation>
    <scope>NUCLEOTIDE SEQUENCE [LARGE SCALE GENOMIC DNA]</scope>
</reference>
<feature type="non-terminal residue" evidence="1">
    <location>
        <position position="50"/>
    </location>
</feature>
<dbReference type="EMBL" id="BFAA01169194">
    <property type="protein sequence ID" value="GCB85574.1"/>
    <property type="molecule type" value="Genomic_DNA"/>
</dbReference>
<accession>A0A401QJN1</accession>